<protein>
    <submittedName>
        <fullName evidence="1">Uncharacterized protein</fullName>
    </submittedName>
</protein>
<evidence type="ECO:0000313" key="1">
    <source>
        <dbReference type="EMBL" id="PVE13113.1"/>
    </source>
</evidence>
<dbReference type="Proteomes" id="UP000245992">
    <property type="component" value="Unassembled WGS sequence"/>
</dbReference>
<gene>
    <name evidence="1" type="ORF">Y717_22855</name>
</gene>
<reference evidence="1 2" key="1">
    <citation type="submission" date="2013-12" db="EMBL/GenBank/DDBJ databases">
        <title>Annotated genome of Streptomyces scopuliridis.</title>
        <authorList>
            <person name="Olson J.B."/>
        </authorList>
    </citation>
    <scope>NUCLEOTIDE SEQUENCE [LARGE SCALE GENOMIC DNA]</scope>
    <source>
        <strain evidence="1 2">RB72</strain>
    </source>
</reference>
<dbReference type="AlphaFoldDB" id="A0A2T7TD90"/>
<sequence>MPEVAVLGHTADRAGMQRLEVEGTDPGDPHDRVAVQLPGDGSGSEEPGIGRGIGYGIGGAGAGLAHVPPPAVLPSAVRS</sequence>
<evidence type="ECO:0000313" key="2">
    <source>
        <dbReference type="Proteomes" id="UP000245992"/>
    </source>
</evidence>
<organism evidence="1 2">
    <name type="scientific">Streptomyces scopuliridis RB72</name>
    <dbReference type="NCBI Taxonomy" id="1440053"/>
    <lineage>
        <taxon>Bacteria</taxon>
        <taxon>Bacillati</taxon>
        <taxon>Actinomycetota</taxon>
        <taxon>Actinomycetes</taxon>
        <taxon>Kitasatosporales</taxon>
        <taxon>Streptomycetaceae</taxon>
        <taxon>Streptomyces</taxon>
    </lineage>
</organism>
<keyword evidence="2" id="KW-1185">Reference proteome</keyword>
<comment type="caution">
    <text evidence="1">The sequence shown here is derived from an EMBL/GenBank/DDBJ whole genome shotgun (WGS) entry which is preliminary data.</text>
</comment>
<accession>A0A2T7TD90</accession>
<proteinExistence type="predicted"/>
<name>A0A2T7TD90_9ACTN</name>
<dbReference type="EMBL" id="AZSP01000042">
    <property type="protein sequence ID" value="PVE13113.1"/>
    <property type="molecule type" value="Genomic_DNA"/>
</dbReference>